<proteinExistence type="predicted"/>
<dbReference type="AlphaFoldDB" id="A0AAV4AUH8"/>
<keyword evidence="3" id="KW-1185">Reference proteome</keyword>
<gene>
    <name evidence="2" type="ORF">PoB_003746000</name>
</gene>
<evidence type="ECO:0000313" key="2">
    <source>
        <dbReference type="EMBL" id="GFO10955.1"/>
    </source>
</evidence>
<sequence>MKKKTSLIAPSVCFLFGNSGGWITHTAHSTHSTHTTLILTLADSMLTVEETFPATPTINLGNLELRKGNVEGTLLTVSCDANLGIKGDLRFVIFSKNRQKVNFFEPQNASSRYQTAYIQKQSSCLATGQGELKLNATKDLSGLILACISFRKEGAKMCAANDQFCKIYGTINVILLCSFPPYSNFSSLYSYVFPLYSYLYFPYSYFSILFSYFCSLYSYLYSQYSSSTFVYFYLYSPYSYFSSSYSSSSVYSYLLL</sequence>
<reference evidence="2 3" key="1">
    <citation type="journal article" date="2021" name="Elife">
        <title>Chloroplast acquisition without the gene transfer in kleptoplastic sea slugs, Plakobranchus ocellatus.</title>
        <authorList>
            <person name="Maeda T."/>
            <person name="Takahashi S."/>
            <person name="Yoshida T."/>
            <person name="Shimamura S."/>
            <person name="Takaki Y."/>
            <person name="Nagai Y."/>
            <person name="Toyoda A."/>
            <person name="Suzuki Y."/>
            <person name="Arimoto A."/>
            <person name="Ishii H."/>
            <person name="Satoh N."/>
            <person name="Nishiyama T."/>
            <person name="Hasebe M."/>
            <person name="Maruyama T."/>
            <person name="Minagawa J."/>
            <person name="Obokata J."/>
            <person name="Shigenobu S."/>
        </authorList>
    </citation>
    <scope>NUCLEOTIDE SEQUENCE [LARGE SCALE GENOMIC DNA]</scope>
</reference>
<name>A0AAV4AUH8_9GAST</name>
<dbReference type="Proteomes" id="UP000735302">
    <property type="component" value="Unassembled WGS sequence"/>
</dbReference>
<keyword evidence="1" id="KW-1133">Transmembrane helix</keyword>
<keyword evidence="1" id="KW-0812">Transmembrane</keyword>
<accession>A0AAV4AUH8</accession>
<protein>
    <submittedName>
        <fullName evidence="2">Uncharacterized protein</fullName>
    </submittedName>
</protein>
<evidence type="ECO:0000256" key="1">
    <source>
        <dbReference type="SAM" id="Phobius"/>
    </source>
</evidence>
<evidence type="ECO:0000313" key="3">
    <source>
        <dbReference type="Proteomes" id="UP000735302"/>
    </source>
</evidence>
<organism evidence="2 3">
    <name type="scientific">Plakobranchus ocellatus</name>
    <dbReference type="NCBI Taxonomy" id="259542"/>
    <lineage>
        <taxon>Eukaryota</taxon>
        <taxon>Metazoa</taxon>
        <taxon>Spiralia</taxon>
        <taxon>Lophotrochozoa</taxon>
        <taxon>Mollusca</taxon>
        <taxon>Gastropoda</taxon>
        <taxon>Heterobranchia</taxon>
        <taxon>Euthyneura</taxon>
        <taxon>Panpulmonata</taxon>
        <taxon>Sacoglossa</taxon>
        <taxon>Placobranchoidea</taxon>
        <taxon>Plakobranchidae</taxon>
        <taxon>Plakobranchus</taxon>
    </lineage>
</organism>
<keyword evidence="1" id="KW-0472">Membrane</keyword>
<dbReference type="EMBL" id="BLXT01004214">
    <property type="protein sequence ID" value="GFO10955.1"/>
    <property type="molecule type" value="Genomic_DNA"/>
</dbReference>
<feature type="transmembrane region" description="Helical" evidence="1">
    <location>
        <begin position="200"/>
        <end position="220"/>
    </location>
</feature>
<comment type="caution">
    <text evidence="2">The sequence shown here is derived from an EMBL/GenBank/DDBJ whole genome shotgun (WGS) entry which is preliminary data.</text>
</comment>